<keyword evidence="3" id="KW-1185">Reference proteome</keyword>
<evidence type="ECO:0000313" key="2">
    <source>
        <dbReference type="EMBL" id="RNL45753.1"/>
    </source>
</evidence>
<dbReference type="NCBIfam" id="TIGR03057">
    <property type="entry name" value="xxxLxxG_by_4"/>
    <property type="match status" value="1"/>
</dbReference>
<reference evidence="3" key="1">
    <citation type="submission" date="2018-05" db="EMBL/GenBank/DDBJ databases">
        <title>Genome Sequencing of selected type strains of the family Eggerthellaceae.</title>
        <authorList>
            <person name="Danylec N."/>
            <person name="Stoll D.A."/>
            <person name="Doetsch A."/>
            <person name="Huch M."/>
        </authorList>
    </citation>
    <scope>NUCLEOTIDE SEQUENCE [LARGE SCALE GENOMIC DNA]</scope>
    <source>
        <strain evidence="3">DSM 16106</strain>
    </source>
</reference>
<dbReference type="PROSITE" id="PS51257">
    <property type="entry name" value="PROKAR_LIPOPROTEIN"/>
    <property type="match status" value="1"/>
</dbReference>
<organism evidence="2 3">
    <name type="scientific">Paraeggerthella hongkongensis</name>
    <dbReference type="NCBI Taxonomy" id="230658"/>
    <lineage>
        <taxon>Bacteria</taxon>
        <taxon>Bacillati</taxon>
        <taxon>Actinomycetota</taxon>
        <taxon>Coriobacteriia</taxon>
        <taxon>Eggerthellales</taxon>
        <taxon>Eggerthellaceae</taxon>
        <taxon>Paraeggerthella</taxon>
    </lineage>
</organism>
<name>A0A3N0BF03_9ACTN</name>
<feature type="signal peptide" evidence="1">
    <location>
        <begin position="1"/>
        <end position="29"/>
    </location>
</feature>
<feature type="chain" id="PRO_5018306664" description="YhgE/Pip domain-containing protein" evidence="1">
    <location>
        <begin position="30"/>
        <end position="619"/>
    </location>
</feature>
<evidence type="ECO:0000256" key="1">
    <source>
        <dbReference type="SAM" id="SignalP"/>
    </source>
</evidence>
<dbReference type="EMBL" id="QICD01000007">
    <property type="protein sequence ID" value="RNL45753.1"/>
    <property type="molecule type" value="Genomic_DNA"/>
</dbReference>
<dbReference type="Gene3D" id="1.10.287.950">
    <property type="entry name" value="Methyl-accepting chemotaxis protein"/>
    <property type="match status" value="1"/>
</dbReference>
<accession>A0A3N0BF03</accession>
<protein>
    <recommendedName>
        <fullName evidence="4">YhgE/Pip domain-containing protein</fullName>
    </recommendedName>
</protein>
<evidence type="ECO:0000313" key="3">
    <source>
        <dbReference type="Proteomes" id="UP000278632"/>
    </source>
</evidence>
<keyword evidence="1" id="KW-0732">Signal</keyword>
<dbReference type="AlphaFoldDB" id="A0A3N0BF03"/>
<sequence>MRNHPCMRTGLAALLTVALSVACVPGALALAQGESAKELGASNASAQPASTATYRKSEVVYANLAASGKPEAVYVVNRFDVTGAGSIADYGDYTAVQNLTNRTDLKRQGNATVFEAGEGAFFYQGDAARTALPWSVSLEYKLDGKTVSADQLAGASGALSIRVGTARNDAVPPAFYDSFMMQITFTLPGAAASDVTAEGATVASAGQDTTVAFTVLPGHNGNFELKAQVKDFHMAGAQIAALPYSSVIEMPDTSGMADGMTSLSDAVSQLAAGASSLASGASALSSGVQELSSGTTSFGQGLAQLDSSSGALVGASSQIKTAFDAMSAVLSKIDPAQLEQLKQLPYAIDQIADGLEAVARQTHAVQQEYAQAMTALDGAIGGLLANAPTQDQIDSLKEYVKDDPSQAETVQKLLSVREAAQAVKAAYVEGKPAFDDADNALSASAAALDQQVTALRAIGKLLEAAVADGRIDQLVQAVEGLSQLSASYGQFHDGLVQYTSGVSALAASYGNLESGTSSLAGGASQLSGGAGSLSGGLGQLNATTITLPETMRKQIEEMTAEFDFPKFDPVSFVSSDNKNVAAVQFVMSTAAIEKPEASQEEELKAEPTLWDRFLALFQG</sequence>
<proteinExistence type="predicted"/>
<dbReference type="RefSeq" id="WP_123191930.1">
    <property type="nucleotide sequence ID" value="NZ_QICD01000007.1"/>
</dbReference>
<comment type="caution">
    <text evidence="2">The sequence shown here is derived from an EMBL/GenBank/DDBJ whole genome shotgun (WGS) entry which is preliminary data.</text>
</comment>
<dbReference type="InterPro" id="IPR023908">
    <property type="entry name" value="xxxLxxG_rpt"/>
</dbReference>
<evidence type="ECO:0008006" key="4">
    <source>
        <dbReference type="Google" id="ProtNLM"/>
    </source>
</evidence>
<dbReference type="OrthoDB" id="9815841at2"/>
<dbReference type="Proteomes" id="UP000278632">
    <property type="component" value="Unassembled WGS sequence"/>
</dbReference>
<gene>
    <name evidence="2" type="ORF">DMP08_05370</name>
</gene>